<keyword evidence="7 11" id="KW-0472">Membrane</keyword>
<comment type="subcellular location">
    <subcellularLocation>
        <location evidence="1">Cell membrane</location>
        <topology evidence="1">Multi-pass membrane protein</topology>
    </subcellularLocation>
</comment>
<evidence type="ECO:0000256" key="8">
    <source>
        <dbReference type="ARBA" id="ARBA00032707"/>
    </source>
</evidence>
<feature type="transmembrane region" description="Helical" evidence="11">
    <location>
        <begin position="206"/>
        <end position="227"/>
    </location>
</feature>
<feature type="transmembrane region" description="Helical" evidence="11">
    <location>
        <begin position="233"/>
        <end position="252"/>
    </location>
</feature>
<feature type="compositionally biased region" description="Low complexity" evidence="10">
    <location>
        <begin position="10"/>
        <end position="24"/>
    </location>
</feature>
<evidence type="ECO:0000313" key="13">
    <source>
        <dbReference type="EMBL" id="AXA85430.1"/>
    </source>
</evidence>
<dbReference type="CDD" id="cd03392">
    <property type="entry name" value="PAP2_like_2"/>
    <property type="match status" value="1"/>
</dbReference>
<sequence length="266" mass="29082">MVKRPSPCAVTTSPVNSSPSSTITLNDATPPSSTDAVKAIADQARFGAHELGRSWWRIALLFGAILLPLWAFGALAEEVHEGEAFGFDQPFLQFAQSIHGPALDAVFLWFSKVGYLRGVVPADIVLVMLLSVLRRKREALFAGVALAGSGILNVAAKHYFGRARPSLWESLAPETTYSFPSGHAMGSMTLAAVLVLLCWRTRWRWPVLVAMSAFVMMVGLSRVYLGVHYPSDILAGWAAALAWVIGVYAVLFRGSFRPWRRPQPVE</sequence>
<evidence type="ECO:0000256" key="7">
    <source>
        <dbReference type="ARBA" id="ARBA00023136"/>
    </source>
</evidence>
<dbReference type="GO" id="GO:0005886">
    <property type="term" value="C:plasma membrane"/>
    <property type="evidence" value="ECO:0007669"/>
    <property type="project" value="UniProtKB-SubCell"/>
</dbReference>
<dbReference type="KEGG" id="lue:DCD74_03055"/>
<feature type="region of interest" description="Disordered" evidence="10">
    <location>
        <begin position="1"/>
        <end position="31"/>
    </location>
</feature>
<dbReference type="Proteomes" id="UP000251842">
    <property type="component" value="Chromosome"/>
</dbReference>
<feature type="transmembrane region" description="Helical" evidence="11">
    <location>
        <begin position="180"/>
        <end position="199"/>
    </location>
</feature>
<evidence type="ECO:0000256" key="4">
    <source>
        <dbReference type="ARBA" id="ARBA00022692"/>
    </source>
</evidence>
<dbReference type="Gene3D" id="1.20.144.10">
    <property type="entry name" value="Phosphatidic acid phosphatase type 2/haloperoxidase"/>
    <property type="match status" value="2"/>
</dbReference>
<evidence type="ECO:0000256" key="10">
    <source>
        <dbReference type="SAM" id="MobiDB-lite"/>
    </source>
</evidence>
<dbReference type="AlphaFoldDB" id="A0A344J8S0"/>
<evidence type="ECO:0000256" key="6">
    <source>
        <dbReference type="ARBA" id="ARBA00022989"/>
    </source>
</evidence>
<evidence type="ECO:0000256" key="9">
    <source>
        <dbReference type="ARBA" id="ARBA00047594"/>
    </source>
</evidence>
<reference evidence="14" key="1">
    <citation type="submission" date="2018-05" db="EMBL/GenBank/DDBJ databases">
        <title>Luteimonas pekinense sp. nov., isolated from human Meibomian gland secretions, Beijing, China.</title>
        <authorList>
            <person name="Wen T."/>
            <person name="Bai H."/>
            <person name="Lv H."/>
        </authorList>
    </citation>
    <scope>NUCLEOTIDE SEQUENCE [LARGE SCALE GENOMIC DNA]</scope>
    <source>
        <strain evidence="14">83-4</strain>
    </source>
</reference>
<dbReference type="PANTHER" id="PTHR14969:SF62">
    <property type="entry name" value="DECAPRENYLPHOSPHORYL-5-PHOSPHORIBOSE PHOSPHATASE RV3807C-RELATED"/>
    <property type="match status" value="1"/>
</dbReference>
<dbReference type="OrthoDB" id="9780918at2"/>
<evidence type="ECO:0000256" key="1">
    <source>
        <dbReference type="ARBA" id="ARBA00004651"/>
    </source>
</evidence>
<feature type="transmembrane region" description="Helical" evidence="11">
    <location>
        <begin position="140"/>
        <end position="160"/>
    </location>
</feature>
<accession>A0A344J8S0</accession>
<keyword evidence="6 11" id="KW-1133">Transmembrane helix</keyword>
<dbReference type="SUPFAM" id="SSF48317">
    <property type="entry name" value="Acid phosphatase/Vanadium-dependent haloperoxidase"/>
    <property type="match status" value="1"/>
</dbReference>
<protein>
    <recommendedName>
        <fullName evidence="2">undecaprenyl-diphosphate phosphatase</fullName>
        <ecNumber evidence="2">3.6.1.27</ecNumber>
    </recommendedName>
    <alternativeName>
        <fullName evidence="8">Undecaprenyl pyrophosphate phosphatase</fullName>
    </alternativeName>
</protein>
<evidence type="ECO:0000256" key="11">
    <source>
        <dbReference type="SAM" id="Phobius"/>
    </source>
</evidence>
<keyword evidence="14" id="KW-1185">Reference proteome</keyword>
<dbReference type="InterPro" id="IPR036938">
    <property type="entry name" value="PAP2/HPO_sf"/>
</dbReference>
<organism evidence="13 14">
    <name type="scientific">Solilutibacter oculi</name>
    <dbReference type="NCBI Taxonomy" id="2698682"/>
    <lineage>
        <taxon>Bacteria</taxon>
        <taxon>Pseudomonadati</taxon>
        <taxon>Pseudomonadota</taxon>
        <taxon>Gammaproteobacteria</taxon>
        <taxon>Lysobacterales</taxon>
        <taxon>Lysobacteraceae</taxon>
        <taxon>Solilutibacter</taxon>
    </lineage>
</organism>
<comment type="catalytic activity">
    <reaction evidence="9">
        <text>di-trans,octa-cis-undecaprenyl diphosphate + H2O = di-trans,octa-cis-undecaprenyl phosphate + phosphate + H(+)</text>
        <dbReference type="Rhea" id="RHEA:28094"/>
        <dbReference type="ChEBI" id="CHEBI:15377"/>
        <dbReference type="ChEBI" id="CHEBI:15378"/>
        <dbReference type="ChEBI" id="CHEBI:43474"/>
        <dbReference type="ChEBI" id="CHEBI:58405"/>
        <dbReference type="ChEBI" id="CHEBI:60392"/>
        <dbReference type="EC" id="3.6.1.27"/>
    </reaction>
</comment>
<dbReference type="InterPro" id="IPR000326">
    <property type="entry name" value="PAP2/HPO"/>
</dbReference>
<evidence type="ECO:0000313" key="14">
    <source>
        <dbReference type="Proteomes" id="UP000251842"/>
    </source>
</evidence>
<proteinExistence type="predicted"/>
<evidence type="ECO:0000256" key="5">
    <source>
        <dbReference type="ARBA" id="ARBA00022801"/>
    </source>
</evidence>
<evidence type="ECO:0000256" key="2">
    <source>
        <dbReference type="ARBA" id="ARBA00012374"/>
    </source>
</evidence>
<dbReference type="EMBL" id="CP029556">
    <property type="protein sequence ID" value="AXA85430.1"/>
    <property type="molecule type" value="Genomic_DNA"/>
</dbReference>
<dbReference type="PANTHER" id="PTHR14969">
    <property type="entry name" value="SPHINGOSINE-1-PHOSPHATE PHOSPHOHYDROLASE"/>
    <property type="match status" value="1"/>
</dbReference>
<keyword evidence="3" id="KW-1003">Cell membrane</keyword>
<feature type="transmembrane region" description="Helical" evidence="11">
    <location>
        <begin position="114"/>
        <end position="133"/>
    </location>
</feature>
<feature type="domain" description="Phosphatidic acid phosphatase type 2/haloperoxidase" evidence="12">
    <location>
        <begin position="139"/>
        <end position="248"/>
    </location>
</feature>
<evidence type="ECO:0000256" key="3">
    <source>
        <dbReference type="ARBA" id="ARBA00022475"/>
    </source>
</evidence>
<dbReference type="GO" id="GO:0050380">
    <property type="term" value="F:undecaprenyl-diphosphatase activity"/>
    <property type="evidence" value="ECO:0007669"/>
    <property type="project" value="UniProtKB-EC"/>
</dbReference>
<name>A0A344J8S0_9GAMM</name>
<feature type="transmembrane region" description="Helical" evidence="11">
    <location>
        <begin position="55"/>
        <end position="76"/>
    </location>
</feature>
<gene>
    <name evidence="13" type="ORF">DCD74_03055</name>
</gene>
<keyword evidence="5" id="KW-0378">Hydrolase</keyword>
<dbReference type="SMART" id="SM00014">
    <property type="entry name" value="acidPPc"/>
    <property type="match status" value="1"/>
</dbReference>
<keyword evidence="4 11" id="KW-0812">Transmembrane</keyword>
<dbReference type="EC" id="3.6.1.27" evidence="2"/>
<evidence type="ECO:0000259" key="12">
    <source>
        <dbReference type="SMART" id="SM00014"/>
    </source>
</evidence>
<dbReference type="Pfam" id="PF01569">
    <property type="entry name" value="PAP2"/>
    <property type="match status" value="1"/>
</dbReference>